<evidence type="ECO:0008006" key="2">
    <source>
        <dbReference type="Google" id="ProtNLM"/>
    </source>
</evidence>
<protein>
    <recommendedName>
        <fullName evidence="2">Methyltransferase FkbM domain-containing protein</fullName>
    </recommendedName>
</protein>
<sequence length="135" mass="15582">MWNQKRENRHCLFIMIKRVLHTLFPDKNLSKFPTTSLNKKLSLLDVGARGGISYPWNTEKSGNLNVILVEPDVQEAELLRKHHQGDILPYALWSEETELVLNINNSPGTSSVFQPNMPFLCQFDDSQRFEAKNKI</sequence>
<evidence type="ECO:0000313" key="1">
    <source>
        <dbReference type="EMBL" id="SVD17160.1"/>
    </source>
</evidence>
<name>A0A382T4R7_9ZZZZ</name>
<accession>A0A382T4R7</accession>
<dbReference type="EMBL" id="UINC01133933">
    <property type="protein sequence ID" value="SVD17160.1"/>
    <property type="molecule type" value="Genomic_DNA"/>
</dbReference>
<feature type="non-terminal residue" evidence="1">
    <location>
        <position position="135"/>
    </location>
</feature>
<gene>
    <name evidence="1" type="ORF">METZ01_LOCUS370014</name>
</gene>
<proteinExistence type="predicted"/>
<reference evidence="1" key="1">
    <citation type="submission" date="2018-05" db="EMBL/GenBank/DDBJ databases">
        <authorList>
            <person name="Lanie J.A."/>
            <person name="Ng W.-L."/>
            <person name="Kazmierczak K.M."/>
            <person name="Andrzejewski T.M."/>
            <person name="Davidsen T.M."/>
            <person name="Wayne K.J."/>
            <person name="Tettelin H."/>
            <person name="Glass J.I."/>
            <person name="Rusch D."/>
            <person name="Podicherti R."/>
            <person name="Tsui H.-C.T."/>
            <person name="Winkler M.E."/>
        </authorList>
    </citation>
    <scope>NUCLEOTIDE SEQUENCE</scope>
</reference>
<dbReference type="InterPro" id="IPR029063">
    <property type="entry name" value="SAM-dependent_MTases_sf"/>
</dbReference>
<dbReference type="SUPFAM" id="SSF53335">
    <property type="entry name" value="S-adenosyl-L-methionine-dependent methyltransferases"/>
    <property type="match status" value="1"/>
</dbReference>
<organism evidence="1">
    <name type="scientific">marine metagenome</name>
    <dbReference type="NCBI Taxonomy" id="408172"/>
    <lineage>
        <taxon>unclassified sequences</taxon>
        <taxon>metagenomes</taxon>
        <taxon>ecological metagenomes</taxon>
    </lineage>
</organism>
<dbReference type="AlphaFoldDB" id="A0A382T4R7"/>
<dbReference type="Gene3D" id="3.40.50.150">
    <property type="entry name" value="Vaccinia Virus protein VP39"/>
    <property type="match status" value="1"/>
</dbReference>